<gene>
    <name evidence="1" type="ORF">FPZ11_18625</name>
</gene>
<dbReference type="SUPFAM" id="SSF56784">
    <property type="entry name" value="HAD-like"/>
    <property type="match status" value="1"/>
</dbReference>
<dbReference type="NCBIfam" id="TIGR01549">
    <property type="entry name" value="HAD-SF-IA-v1"/>
    <property type="match status" value="1"/>
</dbReference>
<dbReference type="PANTHER" id="PTHR43611:SF3">
    <property type="entry name" value="FLAVIN MONONUCLEOTIDE HYDROLASE 1, CHLOROPLATIC"/>
    <property type="match status" value="1"/>
</dbReference>
<evidence type="ECO:0000313" key="2">
    <source>
        <dbReference type="Proteomes" id="UP000320216"/>
    </source>
</evidence>
<keyword evidence="2" id="KW-1185">Reference proteome</keyword>
<dbReference type="SFLD" id="SFLDG01129">
    <property type="entry name" value="C1.5:_HAD__Beta-PGM__Phosphata"/>
    <property type="match status" value="1"/>
</dbReference>
<sequence>MPISLPDRVVVFDYGEVISLTPSEFDRQALLDVAGVEPDAFWASYWSHRGELDLGTLSIHDYWRRIEADTQADWSESTLHLLWVTDFRGWLSVDTGTIDVLVDLRDGGTRLALLSNAGADFGSYFRQGLIGSLFERVFVSGELLLAKPDTAIFQHAIDELGVDAAHTVFIDNRADNVAGAESLGITGHVFTGAAPLRAFLESLAR</sequence>
<dbReference type="CDD" id="cd02603">
    <property type="entry name" value="HAD_sEH-N_like"/>
    <property type="match status" value="1"/>
</dbReference>
<dbReference type="SFLD" id="SFLDS00003">
    <property type="entry name" value="Haloacid_Dehalogenase"/>
    <property type="match status" value="1"/>
</dbReference>
<protein>
    <submittedName>
        <fullName evidence="1">HAD family phosphatase</fullName>
    </submittedName>
</protein>
<dbReference type="PANTHER" id="PTHR43611">
    <property type="entry name" value="ALPHA-D-GLUCOSE 1-PHOSPHATE PHOSPHATASE"/>
    <property type="match status" value="1"/>
</dbReference>
<dbReference type="NCBIfam" id="TIGR01509">
    <property type="entry name" value="HAD-SF-IA-v3"/>
    <property type="match status" value="1"/>
</dbReference>
<accession>A0A5B8M7T1</accession>
<dbReference type="RefSeq" id="WP_146322497.1">
    <property type="nucleotide sequence ID" value="NZ_CP042305.1"/>
</dbReference>
<dbReference type="InterPro" id="IPR036412">
    <property type="entry name" value="HAD-like_sf"/>
</dbReference>
<dbReference type="Gene3D" id="1.10.150.240">
    <property type="entry name" value="Putative phosphatase, domain 2"/>
    <property type="match status" value="1"/>
</dbReference>
<dbReference type="KEGG" id="huw:FPZ11_18625"/>
<dbReference type="Gene3D" id="3.40.50.1000">
    <property type="entry name" value="HAD superfamily/HAD-like"/>
    <property type="match status" value="1"/>
</dbReference>
<dbReference type="AlphaFoldDB" id="A0A5B8M7T1"/>
<dbReference type="OrthoDB" id="9797415at2"/>
<dbReference type="InterPro" id="IPR006439">
    <property type="entry name" value="HAD-SF_hydro_IA"/>
</dbReference>
<dbReference type="Pfam" id="PF00702">
    <property type="entry name" value="Hydrolase"/>
    <property type="match status" value="1"/>
</dbReference>
<reference evidence="1 2" key="1">
    <citation type="submission" date="2019-07" db="EMBL/GenBank/DDBJ databases">
        <title>Full genome sequence of Humibacter sp. WJ7-1.</title>
        <authorList>
            <person name="Im W.-T."/>
        </authorList>
    </citation>
    <scope>NUCLEOTIDE SEQUENCE [LARGE SCALE GENOMIC DNA]</scope>
    <source>
        <strain evidence="1 2">WJ7-1</strain>
    </source>
</reference>
<proteinExistence type="predicted"/>
<evidence type="ECO:0000313" key="1">
    <source>
        <dbReference type="EMBL" id="QDZ16493.1"/>
    </source>
</evidence>
<name>A0A5B8M7T1_9MICO</name>
<dbReference type="InterPro" id="IPR023214">
    <property type="entry name" value="HAD_sf"/>
</dbReference>
<dbReference type="InterPro" id="IPR023198">
    <property type="entry name" value="PGP-like_dom2"/>
</dbReference>
<dbReference type="EMBL" id="CP042305">
    <property type="protein sequence ID" value="QDZ16493.1"/>
    <property type="molecule type" value="Genomic_DNA"/>
</dbReference>
<organism evidence="1 2">
    <name type="scientific">Humibacter ginsenosidimutans</name>
    <dbReference type="NCBI Taxonomy" id="2599293"/>
    <lineage>
        <taxon>Bacteria</taxon>
        <taxon>Bacillati</taxon>
        <taxon>Actinomycetota</taxon>
        <taxon>Actinomycetes</taxon>
        <taxon>Micrococcales</taxon>
        <taxon>Microbacteriaceae</taxon>
        <taxon>Humibacter</taxon>
    </lineage>
</organism>
<dbReference type="PRINTS" id="PR00413">
    <property type="entry name" value="HADHALOGNASE"/>
</dbReference>
<dbReference type="Proteomes" id="UP000320216">
    <property type="component" value="Chromosome"/>
</dbReference>